<reference evidence="1 2" key="1">
    <citation type="submission" date="2018-12" db="EMBL/GenBank/DDBJ databases">
        <authorList>
            <consortium name="Pathogen Informatics"/>
        </authorList>
    </citation>
    <scope>NUCLEOTIDE SEQUENCE [LARGE SCALE GENOMIC DNA]</scope>
    <source>
        <strain evidence="1 2">NCTC9419</strain>
    </source>
</reference>
<gene>
    <name evidence="1" type="ORF">NCTC9419_05507</name>
</gene>
<proteinExistence type="predicted"/>
<dbReference type="EMBL" id="LR134155">
    <property type="protein sequence ID" value="VEA73872.1"/>
    <property type="molecule type" value="Genomic_DNA"/>
</dbReference>
<name>A0A3S4JZB4_SERRU</name>
<dbReference type="AlphaFoldDB" id="A0A3S4JZB4"/>
<dbReference type="Proteomes" id="UP000271603">
    <property type="component" value="Chromosome"/>
</dbReference>
<accession>A0A3S4JZB4</accession>
<evidence type="ECO:0000313" key="2">
    <source>
        <dbReference type="Proteomes" id="UP000271603"/>
    </source>
</evidence>
<sequence length="67" mass="7963">MKQQNNKSLKIENHYSSMLDVKSADNTRARKHMLTHTESYNLTNTNKSLKNIRKERNKKNMVIMAWV</sequence>
<organism evidence="1 2">
    <name type="scientific">Serratia rubidaea</name>
    <name type="common">Serratia marinorubra</name>
    <dbReference type="NCBI Taxonomy" id="61652"/>
    <lineage>
        <taxon>Bacteria</taxon>
        <taxon>Pseudomonadati</taxon>
        <taxon>Pseudomonadota</taxon>
        <taxon>Gammaproteobacteria</taxon>
        <taxon>Enterobacterales</taxon>
        <taxon>Yersiniaceae</taxon>
        <taxon>Serratia</taxon>
    </lineage>
</organism>
<protein>
    <submittedName>
        <fullName evidence="1">Uncharacterized protein</fullName>
    </submittedName>
</protein>
<evidence type="ECO:0000313" key="1">
    <source>
        <dbReference type="EMBL" id="VEA73872.1"/>
    </source>
</evidence>